<dbReference type="SUPFAM" id="SSF110997">
    <property type="entry name" value="Sporulation related repeat"/>
    <property type="match status" value="1"/>
</dbReference>
<feature type="domain" description="SPOR" evidence="2">
    <location>
        <begin position="1023"/>
        <end position="1106"/>
    </location>
</feature>
<dbReference type="InterPro" id="IPR036680">
    <property type="entry name" value="SPOR-like_sf"/>
</dbReference>
<feature type="compositionally biased region" description="Acidic residues" evidence="1">
    <location>
        <begin position="831"/>
        <end position="845"/>
    </location>
</feature>
<feature type="compositionally biased region" description="Low complexity" evidence="1">
    <location>
        <begin position="966"/>
        <end position="980"/>
    </location>
</feature>
<sequence>MADKNFARSGTGDAGLLADDDPLSELTRLVNFDPRPVQGVTQSFSEAAQPVSRRENAVLALEDELMRAFEQYDAPASSVSAQPLVEPVAERHVEPVFDVPAPVVEDRAAIIDEIPARDTFVSAPRHQEPSFAEPAFDEPAFEAPAEAYQSPVYAEPVFEPEVDAFVAGPVEDFSAHDVDADAAGDWEPSFEEAPVTVDAPVFQADEPSDSALLLADELEGAVQEVPPVSVEAEAHSGLQFADRFAPHFEAPPQISPVAEHETYAAPEPTFLGLQPVEGDTISDLGVDLERELELSLGDAFTDGDQGYDASAEAAFLQPLPAATIAVESAVEPVADTWMPADSGVEHAEPFHAETAYYAGDEPHFVSDMPVETAEDHARAVAEAQQSWQAEPVHEAEPDYQVQSVQKGQGYDRDSLLAEVELYPVPEANSSFSAATAAAATAATVTAAAAAQRNSFANVSAIFGRATPTGRRETVAEKAVTSATPTFTEPAFTAPAAVVETRHEPVSSPIAAAEPDVDFDNLDFDLSDIDLDLSDFSLDEAPVATTPVARAEVTPAEVVRPVEAERPVRREPAVAVPVSTYTAPQPIVAETAEGSLPFDPTMIADTDVGVAPVTELDVPQLPVVEKEKPQAYQPDFDFDLDAEMAQLFTEPAAPARAEDLSRGAATGAAAVGQPAAQINDVDDFERALEEDFRRSLHQPERMAIPVDPGQANTLYAGDGYDDEQSRPRRGMLIAASVAALLLVGGGGVYAWSSFTGSGAASSGEPRVILADKEPIKVVPEERGGKTVPNQDKAVYDRVAGDGASTPQQEQLVTSSEEPIDVVQRTLTPETLPFDDADDGQETAGADDDNRLLPGVDEPEKATADTNKPVVSPRKVRTMIVKPDGTLVAREDTPATQETAQLDAKPTATTGRTAGEAATAEAEVDPDASLRAEQAATSTQPRSALAEVANAEVDDTAPVRTVKTTTFGAETATTAGNNTPTPESRPVDQPVNVVGTVTENGNVRGQQTAAATTEQAAETTTQVAAVTPGSYVVQIASLPSEAEAQKTYNSLSAKFGSVIGGRGVDIKQVAIPNKGTFYRVRIPAGSREEANSLCNRYKGAGGSCLVTR</sequence>
<keyword evidence="4" id="KW-1185">Reference proteome</keyword>
<organism evidence="3 4">
    <name type="scientific">Shinella oryzae</name>
    <dbReference type="NCBI Taxonomy" id="2871820"/>
    <lineage>
        <taxon>Bacteria</taxon>
        <taxon>Pseudomonadati</taxon>
        <taxon>Pseudomonadota</taxon>
        <taxon>Alphaproteobacteria</taxon>
        <taxon>Hyphomicrobiales</taxon>
        <taxon>Rhizobiaceae</taxon>
        <taxon>Shinella</taxon>
    </lineage>
</organism>
<dbReference type="Gene3D" id="3.30.70.1070">
    <property type="entry name" value="Sporulation related repeat"/>
    <property type="match status" value="1"/>
</dbReference>
<evidence type="ECO:0000259" key="2">
    <source>
        <dbReference type="PROSITE" id="PS51724"/>
    </source>
</evidence>
<dbReference type="RefSeq" id="WP_306157352.1">
    <property type="nucleotide sequence ID" value="NZ_CP132314.1"/>
</dbReference>
<dbReference type="Proteomes" id="UP001225788">
    <property type="component" value="Chromosome"/>
</dbReference>
<accession>A0ABY9K2T0</accession>
<dbReference type="InterPro" id="IPR007730">
    <property type="entry name" value="SPOR-like_dom"/>
</dbReference>
<gene>
    <name evidence="3" type="ORF">Q9315_11880</name>
</gene>
<dbReference type="PROSITE" id="PS51724">
    <property type="entry name" value="SPOR"/>
    <property type="match status" value="1"/>
</dbReference>
<reference evidence="3 4" key="1">
    <citation type="submission" date="2023-08" db="EMBL/GenBank/DDBJ databases">
        <title>Pathogen: clinical or host-associated sample.</title>
        <authorList>
            <person name="Hergert J."/>
            <person name="Casey R."/>
            <person name="Wagner J."/>
            <person name="Young E.L."/>
            <person name="Oakeson K.F."/>
        </authorList>
    </citation>
    <scope>NUCLEOTIDE SEQUENCE [LARGE SCALE GENOMIC DNA]</scope>
    <source>
        <strain evidence="3 4">UPHL-collab-2</strain>
    </source>
</reference>
<dbReference type="Pfam" id="PF05036">
    <property type="entry name" value="SPOR"/>
    <property type="match status" value="1"/>
</dbReference>
<evidence type="ECO:0000313" key="3">
    <source>
        <dbReference type="EMBL" id="WLS02133.1"/>
    </source>
</evidence>
<dbReference type="EMBL" id="CP132314">
    <property type="protein sequence ID" value="WLS02133.1"/>
    <property type="molecule type" value="Genomic_DNA"/>
</dbReference>
<feature type="region of interest" description="Disordered" evidence="1">
    <location>
        <begin position="1"/>
        <end position="20"/>
    </location>
</feature>
<feature type="region of interest" description="Disordered" evidence="1">
    <location>
        <begin position="966"/>
        <end position="987"/>
    </location>
</feature>
<evidence type="ECO:0000256" key="1">
    <source>
        <dbReference type="SAM" id="MobiDB-lite"/>
    </source>
</evidence>
<name>A0ABY9K2T0_9HYPH</name>
<feature type="compositionally biased region" description="Low complexity" evidence="1">
    <location>
        <begin position="905"/>
        <end position="919"/>
    </location>
</feature>
<proteinExistence type="predicted"/>
<feature type="region of interest" description="Disordered" evidence="1">
    <location>
        <begin position="889"/>
        <end position="942"/>
    </location>
</feature>
<feature type="region of interest" description="Disordered" evidence="1">
    <location>
        <begin position="826"/>
        <end position="869"/>
    </location>
</feature>
<protein>
    <submittedName>
        <fullName evidence="3">SPOR domain-containing protein</fullName>
    </submittedName>
</protein>
<evidence type="ECO:0000313" key="4">
    <source>
        <dbReference type="Proteomes" id="UP001225788"/>
    </source>
</evidence>